<keyword evidence="4" id="KW-1185">Reference proteome</keyword>
<evidence type="ECO:0000256" key="1">
    <source>
        <dbReference type="SAM" id="MobiDB-lite"/>
    </source>
</evidence>
<dbReference type="OrthoDB" id="431852at2759"/>
<gene>
    <name evidence="3" type="ORF">BaOVIS_008110</name>
</gene>
<feature type="region of interest" description="Disordered" evidence="1">
    <location>
        <begin position="83"/>
        <end position="130"/>
    </location>
</feature>
<dbReference type="Proteomes" id="UP001057455">
    <property type="component" value="Unassembled WGS sequence"/>
</dbReference>
<accession>A0A9W5T8Y4</accession>
<feature type="compositionally biased region" description="Low complexity" evidence="1">
    <location>
        <begin position="102"/>
        <end position="112"/>
    </location>
</feature>
<evidence type="ECO:0000259" key="2">
    <source>
        <dbReference type="Pfam" id="PF04182"/>
    </source>
</evidence>
<name>A0A9W5T8Y4_BABOV</name>
<dbReference type="EMBL" id="BLIY01000006">
    <property type="protein sequence ID" value="GFE53407.1"/>
    <property type="molecule type" value="Genomic_DNA"/>
</dbReference>
<organism evidence="3 4">
    <name type="scientific">Babesia ovis</name>
    <dbReference type="NCBI Taxonomy" id="5869"/>
    <lineage>
        <taxon>Eukaryota</taxon>
        <taxon>Sar</taxon>
        <taxon>Alveolata</taxon>
        <taxon>Apicomplexa</taxon>
        <taxon>Aconoidasida</taxon>
        <taxon>Piroplasmida</taxon>
        <taxon>Babesiidae</taxon>
        <taxon>Babesia</taxon>
    </lineage>
</organism>
<feature type="domain" description="B-block binding subunit of TFIIIC" evidence="2">
    <location>
        <begin position="172"/>
        <end position="239"/>
    </location>
</feature>
<feature type="compositionally biased region" description="Polar residues" evidence="1">
    <location>
        <begin position="558"/>
        <end position="569"/>
    </location>
</feature>
<feature type="compositionally biased region" description="Polar residues" evidence="1">
    <location>
        <begin position="528"/>
        <end position="537"/>
    </location>
</feature>
<evidence type="ECO:0000313" key="4">
    <source>
        <dbReference type="Proteomes" id="UP001057455"/>
    </source>
</evidence>
<dbReference type="InterPro" id="IPR007309">
    <property type="entry name" value="TFIIIC_Bblock-bd"/>
</dbReference>
<feature type="region of interest" description="Disordered" evidence="1">
    <location>
        <begin position="528"/>
        <end position="569"/>
    </location>
</feature>
<dbReference type="Pfam" id="PF04182">
    <property type="entry name" value="B-block_TFIIIC"/>
    <property type="match status" value="1"/>
</dbReference>
<sequence>MSLDIYDSCLEFLASQCDPITFGNLVSSVLSENGHPELDPSTKVDLWVQLSNDKDVLVIADSSKKALYSYGKKLCSEAAALSRQTEHTDNASSRHLTNVPDEATNSDTSSVSSEHHSENEATTINTDSYVSPATSYDQSFLDFIDQSRLSPSNGLRMQKLNLLHHESILRSKDRFRILMAVASRRYNGYWQHELVSDLGISPKDIFSHMVNMSKISLVCRVSVPQDCVSRQLVMEKYQQQKRQRLGKNSSMDDDVAPVSSSQMATLWFHSRYFILDRIPEWVQDVCFNRPNEATRDRLLAILNESTNRIMLESEWKTAYCSLLLENVPGAQPNVDHRMLAKSFITFRRNLENKCKISRVFAWCPQTNRYERCIIPYSGSPGLAKLPEQVSINPNPLRVIDLTSSGHTDVSSHTTKDVPQRPTAFIYQSPHLMHGHTLSECVYYLVRCSPGGIGINELNTYLGVPYKVLAKIMSTLESKGVFVKEPFRDGKLLMYLYSVPPKHGDAPTVLTTDLNTTLDTTEDVTFSGLENAQSSNRGDTIGPLSSDGTVISEKEHSHATNTLEGNTNSDITNLDIPEHATYIEWISAQRSIFSKGACYEKRFKELFGADMKLPIAVNTPIFRCRMVLLTLYIEHFRAATCNTISMMYGDMDPSYGKKVDRKTVLRVAEIVVKHHPRIRLVRTQELKGVKISMTVLYDSHQLTPFEAFRLVNDELNRKRQFLCTHTSTLSKRINTSFKAPGETTEPEELSSMPTVGSLSGPMKLMSTTLLKGIAVTKQDISSNVKSRLSLFSQRALSNNGFIFPVMTRVKCLHHFLLNSCVPGEHYTALQLLQNMPMDLYFQVIGYGFNLRNLFDLIEGNVLPVHIEDGAIVALYENRGKRSPIFLMHRLLHILSSLGLVTVHRIPVDTSRCASIPKCVLKWEICTSVTLNSFIDPSYIVGHFELPLSYTRYWQALQTEAEAYTDSDCDKASPPTAIRELFQKKNWKRSIYIGNIFRGQLDRTISGWFRSICHGLDCRKLMKLLYMPQFLVNLICQRYDISYEHLVNYISRRIGSMSSSSACMNIAPSVMDYANDINCELEFLWLAKFVLAERLCNAIYYERLCSSTTTATDGPITWGSLRTRLLAATESSNQHVSPRHRLDVEDNPDVDIVDRSESQRLIMASPRNIVDNTSEAQSPQDDHGTDFTVVNGSNHSLDSLDSEPDISEHLDRIWCMLSMLFDGCFSPSACRYIIDCIVSKSSLSLRLIRRLRQLSSVDVIRSALRCHIPTYKFLTNKMTSVDNMKSCMKSLIFTPLVTMRPWLLDNLSELRRGRSILRQWSENGWVVRTKQTSNIYTVFKLSTYAKVKLFGKFNDIKFAANVLLSHLSLSGYNNTVSMTQQHLPNANGLQADIEKSDNYHNKRSVSQISDSLGTSHAVGPLSFSRNCDDLTMHDVYAMMDYFVSGYLSFNPVWTENISTNPPSPKRSKISHDRLNDGGISRHIRELTASTPDISSVNVGLSLPNKALSQSPRGLLCGLSNDLCSSAQLITRDIVCASTFSDALYPIGCPPTSLTEDVNDGYPLSNVEYTSDANHNWWSSQQYISAPLSSSKSNYRSDQEIMSDEISEEMLQNAFSSITENDDHKSSANKYSYVTAVVTRALNLQFGSLCPELGSLIPEMESHVYDLILMVKESGINGLTESRLYSRFREYLGNKLQGMVGPSLENTSISRAMFDVALLTAQALRFITRVAANEEYVYYYWDHQPLSYVKPEPIVGVRPYVKSPGSASRRTEYTLSRRPEYIPPSFWFLYESFDDFTSYNGSSDMDLGHLSSLFQGEDDRSRYEQHRHKSPLCSFVSLDGHLNRCLLAFVMLRIALLLKTIPGQTAEEVWEKLVLLDLCEVKSILDGMISLGICRQKLLDLSLPAESCSGVDKAPSLVIYFALEDSSWLPKFRSVLLPYYNSEI</sequence>
<comment type="caution">
    <text evidence="3">The sequence shown here is derived from an EMBL/GenBank/DDBJ whole genome shotgun (WGS) entry which is preliminary data.</text>
</comment>
<proteinExistence type="predicted"/>
<reference evidence="3" key="1">
    <citation type="submission" date="2019-12" db="EMBL/GenBank/DDBJ databases">
        <title>Genome sequence of Babesia ovis.</title>
        <authorList>
            <person name="Yamagishi J."/>
            <person name="Sevinc F."/>
            <person name="Xuan X."/>
        </authorList>
    </citation>
    <scope>NUCLEOTIDE SEQUENCE</scope>
    <source>
        <strain evidence="3">Selcuk</strain>
    </source>
</reference>
<protein>
    <recommendedName>
        <fullName evidence="2">B-block binding subunit of TFIIIC domain-containing protein</fullName>
    </recommendedName>
</protein>
<evidence type="ECO:0000313" key="3">
    <source>
        <dbReference type="EMBL" id="GFE53407.1"/>
    </source>
</evidence>